<protein>
    <submittedName>
        <fullName evidence="1">Uncharacterized protein</fullName>
    </submittedName>
</protein>
<name>A0A653DKB6_CALMS</name>
<keyword evidence="2" id="KW-1185">Reference proteome</keyword>
<evidence type="ECO:0000313" key="1">
    <source>
        <dbReference type="EMBL" id="VEN60287.1"/>
    </source>
</evidence>
<gene>
    <name evidence="1" type="ORF">CALMAC_LOCUS18035</name>
</gene>
<accession>A0A653DKB6</accession>
<organism evidence="1 2">
    <name type="scientific">Callosobruchus maculatus</name>
    <name type="common">Southern cowpea weevil</name>
    <name type="synonym">Pulse bruchid</name>
    <dbReference type="NCBI Taxonomy" id="64391"/>
    <lineage>
        <taxon>Eukaryota</taxon>
        <taxon>Metazoa</taxon>
        <taxon>Ecdysozoa</taxon>
        <taxon>Arthropoda</taxon>
        <taxon>Hexapoda</taxon>
        <taxon>Insecta</taxon>
        <taxon>Pterygota</taxon>
        <taxon>Neoptera</taxon>
        <taxon>Endopterygota</taxon>
        <taxon>Coleoptera</taxon>
        <taxon>Polyphaga</taxon>
        <taxon>Cucujiformia</taxon>
        <taxon>Chrysomeloidea</taxon>
        <taxon>Chrysomelidae</taxon>
        <taxon>Bruchinae</taxon>
        <taxon>Bruchini</taxon>
        <taxon>Callosobruchus</taxon>
    </lineage>
</organism>
<proteinExistence type="predicted"/>
<dbReference type="OrthoDB" id="6735764at2759"/>
<sequence length="45" mass="5227">MCFGDFNPVYWMGANICQDLLGNSMTAELRLFLFMSICRFDDQVI</sequence>
<evidence type="ECO:0000313" key="2">
    <source>
        <dbReference type="Proteomes" id="UP000410492"/>
    </source>
</evidence>
<dbReference type="EMBL" id="CAACVG010012451">
    <property type="protein sequence ID" value="VEN60287.1"/>
    <property type="molecule type" value="Genomic_DNA"/>
</dbReference>
<dbReference type="Proteomes" id="UP000410492">
    <property type="component" value="Unassembled WGS sequence"/>
</dbReference>
<reference evidence="1 2" key="1">
    <citation type="submission" date="2019-01" db="EMBL/GenBank/DDBJ databases">
        <authorList>
            <person name="Sayadi A."/>
        </authorList>
    </citation>
    <scope>NUCLEOTIDE SEQUENCE [LARGE SCALE GENOMIC DNA]</scope>
</reference>
<dbReference type="AlphaFoldDB" id="A0A653DKB6"/>